<evidence type="ECO:0000259" key="1">
    <source>
        <dbReference type="PROSITE" id="PS50126"/>
    </source>
</evidence>
<dbReference type="FunFam" id="1.10.150.310:FF:000002">
    <property type="entry name" value="Putative transcription modulator/accessory protein"/>
    <property type="match status" value="1"/>
</dbReference>
<dbReference type="Pfam" id="PF16921">
    <property type="entry name" value="Tex_YqgF"/>
    <property type="match status" value="1"/>
</dbReference>
<dbReference type="CDD" id="cd05685">
    <property type="entry name" value="S1_Tex"/>
    <property type="match status" value="1"/>
</dbReference>
<dbReference type="Pfam" id="PF00575">
    <property type="entry name" value="S1"/>
    <property type="match status" value="1"/>
</dbReference>
<dbReference type="InterPro" id="IPR032639">
    <property type="entry name" value="Tex_YqgF"/>
</dbReference>
<dbReference type="Gene3D" id="1.10.150.310">
    <property type="entry name" value="Tex RuvX-like domain-like"/>
    <property type="match status" value="1"/>
</dbReference>
<proteinExistence type="predicted"/>
<dbReference type="GO" id="GO:0003735">
    <property type="term" value="F:structural constituent of ribosome"/>
    <property type="evidence" value="ECO:0007669"/>
    <property type="project" value="TreeGrafter"/>
</dbReference>
<dbReference type="FunFam" id="3.30.420.140:FF:000001">
    <property type="entry name" value="RNA-binding transcriptional accessory protein"/>
    <property type="match status" value="1"/>
</dbReference>
<dbReference type="InterPro" id="IPR018974">
    <property type="entry name" value="Tex-like_N"/>
</dbReference>
<dbReference type="Gene3D" id="1.10.3500.10">
    <property type="entry name" value="Tex N-terminal region-like"/>
    <property type="match status" value="1"/>
</dbReference>
<dbReference type="EMBL" id="WBVQ01000001">
    <property type="protein sequence ID" value="KAB2818240.1"/>
    <property type="molecule type" value="Genomic_DNA"/>
</dbReference>
<dbReference type="SUPFAM" id="SSF158832">
    <property type="entry name" value="Tex N-terminal region-like"/>
    <property type="match status" value="1"/>
</dbReference>
<dbReference type="PANTHER" id="PTHR10724:SF10">
    <property type="entry name" value="S1 RNA-BINDING DOMAIN-CONTAINING PROTEIN 1"/>
    <property type="match status" value="1"/>
</dbReference>
<dbReference type="SUPFAM" id="SSF53098">
    <property type="entry name" value="Ribonuclease H-like"/>
    <property type="match status" value="1"/>
</dbReference>
<dbReference type="GO" id="GO:0006139">
    <property type="term" value="P:nucleobase-containing compound metabolic process"/>
    <property type="evidence" value="ECO:0007669"/>
    <property type="project" value="InterPro"/>
</dbReference>
<dbReference type="Pfam" id="PF22706">
    <property type="entry name" value="Tex_central_region"/>
    <property type="match status" value="1"/>
</dbReference>
<name>A0A6L3ZM47_9FLAO</name>
<dbReference type="GO" id="GO:0003729">
    <property type="term" value="F:mRNA binding"/>
    <property type="evidence" value="ECO:0007669"/>
    <property type="project" value="TreeGrafter"/>
</dbReference>
<dbReference type="OrthoDB" id="9804714at2"/>
<evidence type="ECO:0000313" key="3">
    <source>
        <dbReference type="Proteomes" id="UP000484164"/>
    </source>
</evidence>
<dbReference type="SMART" id="SM00316">
    <property type="entry name" value="S1"/>
    <property type="match status" value="1"/>
</dbReference>
<evidence type="ECO:0000313" key="2">
    <source>
        <dbReference type="EMBL" id="KAB2818240.1"/>
    </source>
</evidence>
<dbReference type="InterPro" id="IPR023323">
    <property type="entry name" value="Tex-like_dom_sf"/>
</dbReference>
<feature type="domain" description="S1 motif" evidence="1">
    <location>
        <begin position="625"/>
        <end position="694"/>
    </location>
</feature>
<dbReference type="Pfam" id="PF09371">
    <property type="entry name" value="Tex_N"/>
    <property type="match status" value="1"/>
</dbReference>
<dbReference type="InterPro" id="IPR012340">
    <property type="entry name" value="NA-bd_OB-fold"/>
</dbReference>
<dbReference type="SUPFAM" id="SSF47781">
    <property type="entry name" value="RuvA domain 2-like"/>
    <property type="match status" value="2"/>
</dbReference>
<dbReference type="GO" id="GO:0005737">
    <property type="term" value="C:cytoplasm"/>
    <property type="evidence" value="ECO:0007669"/>
    <property type="project" value="UniProtKB-ARBA"/>
</dbReference>
<dbReference type="InterPro" id="IPR003029">
    <property type="entry name" value="S1_domain"/>
</dbReference>
<dbReference type="Gene3D" id="1.10.10.650">
    <property type="entry name" value="RuvA domain 2-like"/>
    <property type="match status" value="1"/>
</dbReference>
<dbReference type="InterPro" id="IPR006641">
    <property type="entry name" value="YqgF/RNaseH-like_dom"/>
</dbReference>
<dbReference type="InterPro" id="IPR044146">
    <property type="entry name" value="S1_Tex"/>
</dbReference>
<dbReference type="SUPFAM" id="SSF50249">
    <property type="entry name" value="Nucleic acid-binding proteins"/>
    <property type="match status" value="1"/>
</dbReference>
<dbReference type="InterPro" id="IPR041692">
    <property type="entry name" value="HHH_9"/>
</dbReference>
<protein>
    <submittedName>
        <fullName evidence="2">RNA-binding transcriptional accessory protein</fullName>
    </submittedName>
</protein>
<dbReference type="Pfam" id="PF12836">
    <property type="entry name" value="HHH_3"/>
    <property type="match status" value="1"/>
</dbReference>
<gene>
    <name evidence="2" type="ORF">F8C82_06125</name>
</gene>
<dbReference type="FunFam" id="2.40.50.140:FF:000051">
    <property type="entry name" value="RNA-binding transcriptional accessory protein"/>
    <property type="match status" value="1"/>
</dbReference>
<dbReference type="Proteomes" id="UP000484164">
    <property type="component" value="Unassembled WGS sequence"/>
</dbReference>
<dbReference type="InterPro" id="IPR037027">
    <property type="entry name" value="YqgF/RNaseH-like_dom_sf"/>
</dbReference>
<accession>A0A6L3ZM47</accession>
<dbReference type="AlphaFoldDB" id="A0A6L3ZM47"/>
<dbReference type="InterPro" id="IPR055179">
    <property type="entry name" value="Tex-like_central_region"/>
</dbReference>
<organism evidence="2 3">
    <name type="scientific">Phaeocystidibacter marisrubri</name>
    <dbReference type="NCBI Taxonomy" id="1577780"/>
    <lineage>
        <taxon>Bacteria</taxon>
        <taxon>Pseudomonadati</taxon>
        <taxon>Bacteroidota</taxon>
        <taxon>Flavobacteriia</taxon>
        <taxon>Flavobacteriales</taxon>
        <taxon>Phaeocystidibacteraceae</taxon>
        <taxon>Phaeocystidibacter</taxon>
    </lineage>
</organism>
<dbReference type="GO" id="GO:0006412">
    <property type="term" value="P:translation"/>
    <property type="evidence" value="ECO:0007669"/>
    <property type="project" value="TreeGrafter"/>
</dbReference>
<dbReference type="InterPro" id="IPR010994">
    <property type="entry name" value="RuvA_2-like"/>
</dbReference>
<dbReference type="Gene3D" id="2.40.50.140">
    <property type="entry name" value="Nucleic acid-binding proteins"/>
    <property type="match status" value="1"/>
</dbReference>
<dbReference type="Gene3D" id="3.30.420.140">
    <property type="entry name" value="YqgF/RNase H-like domain"/>
    <property type="match status" value="1"/>
</dbReference>
<dbReference type="InterPro" id="IPR050437">
    <property type="entry name" value="Ribos_protein_bS1-like"/>
</dbReference>
<dbReference type="PANTHER" id="PTHR10724">
    <property type="entry name" value="30S RIBOSOMAL PROTEIN S1"/>
    <property type="match status" value="1"/>
</dbReference>
<comment type="caution">
    <text evidence="2">The sequence shown here is derived from an EMBL/GenBank/DDBJ whole genome shotgun (WGS) entry which is preliminary data.</text>
</comment>
<dbReference type="InterPro" id="IPR012337">
    <property type="entry name" value="RNaseH-like_sf"/>
</dbReference>
<dbReference type="Pfam" id="PF17674">
    <property type="entry name" value="HHH_9"/>
    <property type="match status" value="1"/>
</dbReference>
<dbReference type="FunFam" id="1.10.10.650:FF:000001">
    <property type="entry name" value="S1 RNA-binding domain 1"/>
    <property type="match status" value="1"/>
</dbReference>
<dbReference type="InterPro" id="IPR023319">
    <property type="entry name" value="Tex-like_HTH_dom_sf"/>
</dbReference>
<reference evidence="2 3" key="1">
    <citation type="submission" date="2019-10" db="EMBL/GenBank/DDBJ databases">
        <title>Genome sequence of Phaeocystidibacter marisrubri JCM30614 (type strain).</title>
        <authorList>
            <person name="Bowman J.P."/>
        </authorList>
    </citation>
    <scope>NUCLEOTIDE SEQUENCE [LARGE SCALE GENOMIC DNA]</scope>
    <source>
        <strain evidence="2 3">JCM 30614</strain>
    </source>
</reference>
<keyword evidence="3" id="KW-1185">Reference proteome</keyword>
<dbReference type="SMART" id="SM00732">
    <property type="entry name" value="YqgFc"/>
    <property type="match status" value="1"/>
</dbReference>
<dbReference type="PROSITE" id="PS50126">
    <property type="entry name" value="S1"/>
    <property type="match status" value="1"/>
</dbReference>
<sequence>MLPKSRVESIVSLIEGGATLPFMARYRKEVTGGMDELELGRFIDEWKRLSDVDKRRTAIIKSLTERDLLTDELLENLNGTWDIARLEDIYLPFKPKRKSKADAAIELGLLPVAKQLMAQKNQDLETVVRRAMPNGVAYEDALSGASDIIAEWVNERIALRNSLRKSLERYGLIQSKKKRGVDENDAETQVFRDYLNFDEPIKRIPSHRFLAIERGVNKGVLSMSTLLDAQSVENAMEHYIVKGHGEVSDFVFAAAMEAWKRLLHPSLSTEVLAQLREKSQEAAIDVFETNLEPLLLQPPIGGVRTLAIDPGFRTGCKVVCLDEHGTLLHNENIYPHPPQKEWGAAQKKIKSLVGAYQIEAVAIGNGTAGRETEQLVKSIRFDRELRVFVVNEDGASIYSASKLAREEFPDKDVTVRGAVSIGRRLQDPLAELVKIEPQHIGVGQYQHDLDAKRLEERLGRVVEKCVNSVGIELNSASHTLLSHIAGIGPALSKSIVEYRTATGGFTSRKELLKVPRLGASAYEQAAGFLRVSESSEVLDHTGVHPERYTLVKQMAADAKVSIADLVKDKLLIDSIDLKKYVSSDVGLPTLQDIVSELKQPGRDPRGAAKVLEFANISTMADLNVGMELPGMVTNLTDFGAFVDIGIKENGLIHISRLKDGYVAHPSDVLSVQDHVLVRVEEVDEARKRIGLRLLAKQ</sequence>